<reference evidence="1 2" key="1">
    <citation type="submission" date="2019-12" db="EMBL/GenBank/DDBJ databases">
        <authorList>
            <person name="Dong K."/>
        </authorList>
    </citation>
    <scope>NUCLEOTIDE SEQUENCE [LARGE SCALE GENOMIC DNA]</scope>
    <source>
        <strain evidence="1 2">JCM 31225</strain>
    </source>
</reference>
<name>A0A6N8L0I7_9SPHI</name>
<dbReference type="OrthoDB" id="672038at2"/>
<dbReference type="Proteomes" id="UP000435036">
    <property type="component" value="Unassembled WGS sequence"/>
</dbReference>
<evidence type="ECO:0008006" key="3">
    <source>
        <dbReference type="Google" id="ProtNLM"/>
    </source>
</evidence>
<sequence>MKYIFSLLMGILLLAGCQNNQQQQQDNSADSSTDTLSADSVVLNPAPLDTMQSIRDNYNRIQAIPSWGKVDSVDFPGESTEGGIVYFYFMNNILEKMDINYYGEGGYTKVHYFFKDQQVSFVHEELYHYNAHMYMPEFDYSKTKKGEDFRFYYVDGKFIKGLPEQADPDWQKEMADRAQVMLTQKDKALKLKGL</sequence>
<keyword evidence="2" id="KW-1185">Reference proteome</keyword>
<dbReference type="PROSITE" id="PS51257">
    <property type="entry name" value="PROKAR_LIPOPROTEIN"/>
    <property type="match status" value="1"/>
</dbReference>
<dbReference type="RefSeq" id="WP_160369546.1">
    <property type="nucleotide sequence ID" value="NZ_WSQA01000009.1"/>
</dbReference>
<evidence type="ECO:0000313" key="1">
    <source>
        <dbReference type="EMBL" id="MVZ62817.1"/>
    </source>
</evidence>
<protein>
    <recommendedName>
        <fullName evidence="3">Lipoprotein</fullName>
    </recommendedName>
</protein>
<proteinExistence type="predicted"/>
<dbReference type="EMBL" id="WSQA01000009">
    <property type="protein sequence ID" value="MVZ62817.1"/>
    <property type="molecule type" value="Genomic_DNA"/>
</dbReference>
<dbReference type="AlphaFoldDB" id="A0A6N8L0I7"/>
<evidence type="ECO:0000313" key="2">
    <source>
        <dbReference type="Proteomes" id="UP000435036"/>
    </source>
</evidence>
<comment type="caution">
    <text evidence="1">The sequence shown here is derived from an EMBL/GenBank/DDBJ whole genome shotgun (WGS) entry which is preliminary data.</text>
</comment>
<organism evidence="1 2">
    <name type="scientific">Sphingobacterium humi</name>
    <dbReference type="NCBI Taxonomy" id="1796905"/>
    <lineage>
        <taxon>Bacteria</taxon>
        <taxon>Pseudomonadati</taxon>
        <taxon>Bacteroidota</taxon>
        <taxon>Sphingobacteriia</taxon>
        <taxon>Sphingobacteriales</taxon>
        <taxon>Sphingobacteriaceae</taxon>
        <taxon>Sphingobacterium</taxon>
    </lineage>
</organism>
<accession>A0A6N8L0I7</accession>
<gene>
    <name evidence="1" type="ORF">GQF63_12355</name>
</gene>